<dbReference type="InterPro" id="IPR036396">
    <property type="entry name" value="Cyt_P450_sf"/>
</dbReference>
<dbReference type="Pfam" id="PF00067">
    <property type="entry name" value="p450"/>
    <property type="match status" value="1"/>
</dbReference>
<proteinExistence type="inferred from homology"/>
<dbReference type="Proteomes" id="UP000054342">
    <property type="component" value="Unassembled WGS sequence"/>
</dbReference>
<dbReference type="CDD" id="cd11061">
    <property type="entry name" value="CYP67-like"/>
    <property type="match status" value="1"/>
</dbReference>
<evidence type="ECO:0000256" key="9">
    <source>
        <dbReference type="RuleBase" id="RU000461"/>
    </source>
</evidence>
<dbReference type="GO" id="GO:0004497">
    <property type="term" value="F:monooxygenase activity"/>
    <property type="evidence" value="ECO:0007669"/>
    <property type="project" value="UniProtKB-KW"/>
</dbReference>
<evidence type="ECO:0000256" key="7">
    <source>
        <dbReference type="ARBA" id="ARBA00023033"/>
    </source>
</evidence>
<keyword evidence="11" id="KW-1133">Transmembrane helix</keyword>
<feature type="region of interest" description="Disordered" evidence="10">
    <location>
        <begin position="509"/>
        <end position="543"/>
    </location>
</feature>
<keyword evidence="11" id="KW-0472">Membrane</keyword>
<dbReference type="PANTHER" id="PTHR24305">
    <property type="entry name" value="CYTOCHROME P450"/>
    <property type="match status" value="1"/>
</dbReference>
<name>A0A0D2EYS4_9EURO</name>
<dbReference type="AlphaFoldDB" id="A0A0D2EYS4"/>
<reference evidence="12 13" key="1">
    <citation type="submission" date="2015-01" db="EMBL/GenBank/DDBJ databases">
        <title>The Genome Sequence of Exophiala xenobiotica CBS118157.</title>
        <authorList>
            <consortium name="The Broad Institute Genomics Platform"/>
            <person name="Cuomo C."/>
            <person name="de Hoog S."/>
            <person name="Gorbushina A."/>
            <person name="Stielow B."/>
            <person name="Teixiera M."/>
            <person name="Abouelleil A."/>
            <person name="Chapman S.B."/>
            <person name="Priest M."/>
            <person name="Young S.K."/>
            <person name="Wortman J."/>
            <person name="Nusbaum C."/>
            <person name="Birren B."/>
        </authorList>
    </citation>
    <scope>NUCLEOTIDE SEQUENCE [LARGE SCALE GENOMIC DNA]</scope>
    <source>
        <strain evidence="12 13">CBS 118157</strain>
    </source>
</reference>
<gene>
    <name evidence="12" type="ORF">PV05_01070</name>
</gene>
<dbReference type="GO" id="GO:0005506">
    <property type="term" value="F:iron ion binding"/>
    <property type="evidence" value="ECO:0007669"/>
    <property type="project" value="InterPro"/>
</dbReference>
<dbReference type="HOGENOM" id="CLU_001570_14_11_1"/>
<keyword evidence="3 8" id="KW-0349">Heme</keyword>
<dbReference type="GO" id="GO:0020037">
    <property type="term" value="F:heme binding"/>
    <property type="evidence" value="ECO:0007669"/>
    <property type="project" value="InterPro"/>
</dbReference>
<evidence type="ECO:0000256" key="4">
    <source>
        <dbReference type="ARBA" id="ARBA00022723"/>
    </source>
</evidence>
<dbReference type="PROSITE" id="PS00086">
    <property type="entry name" value="CYTOCHROME_P450"/>
    <property type="match status" value="1"/>
</dbReference>
<dbReference type="InterPro" id="IPR017972">
    <property type="entry name" value="Cyt_P450_CS"/>
</dbReference>
<evidence type="ECO:0000313" key="12">
    <source>
        <dbReference type="EMBL" id="KIW60888.1"/>
    </source>
</evidence>
<evidence type="ECO:0000256" key="8">
    <source>
        <dbReference type="PIRSR" id="PIRSR602403-1"/>
    </source>
</evidence>
<accession>A0A0D2EYS4</accession>
<feature type="binding site" description="axial binding residue" evidence="8">
    <location>
        <position position="478"/>
    </location>
    <ligand>
        <name>heme</name>
        <dbReference type="ChEBI" id="CHEBI:30413"/>
    </ligand>
    <ligandPart>
        <name>Fe</name>
        <dbReference type="ChEBI" id="CHEBI:18248"/>
    </ligandPart>
</feature>
<keyword evidence="11" id="KW-0812">Transmembrane</keyword>
<evidence type="ECO:0000256" key="6">
    <source>
        <dbReference type="ARBA" id="ARBA00023004"/>
    </source>
</evidence>
<dbReference type="PRINTS" id="PR00385">
    <property type="entry name" value="P450"/>
</dbReference>
<feature type="transmembrane region" description="Helical" evidence="11">
    <location>
        <begin position="12"/>
        <end position="33"/>
    </location>
</feature>
<dbReference type="STRING" id="348802.A0A0D2EYS4"/>
<dbReference type="SUPFAM" id="SSF48264">
    <property type="entry name" value="Cytochrome P450"/>
    <property type="match status" value="1"/>
</dbReference>
<protein>
    <submittedName>
        <fullName evidence="12">Uncharacterized protein</fullName>
    </submittedName>
</protein>
<dbReference type="OrthoDB" id="1470350at2759"/>
<evidence type="ECO:0000313" key="13">
    <source>
        <dbReference type="Proteomes" id="UP000054342"/>
    </source>
</evidence>
<dbReference type="RefSeq" id="XP_013321472.1">
    <property type="nucleotide sequence ID" value="XM_013466018.1"/>
</dbReference>
<evidence type="ECO:0000256" key="10">
    <source>
        <dbReference type="SAM" id="MobiDB-lite"/>
    </source>
</evidence>
<evidence type="ECO:0000256" key="2">
    <source>
        <dbReference type="ARBA" id="ARBA00010617"/>
    </source>
</evidence>
<dbReference type="InterPro" id="IPR002403">
    <property type="entry name" value="Cyt_P450_E_grp-IV"/>
</dbReference>
<keyword evidence="7 9" id="KW-0503">Monooxygenase</keyword>
<keyword evidence="6 8" id="KW-0408">Iron</keyword>
<keyword evidence="4 8" id="KW-0479">Metal-binding</keyword>
<evidence type="ECO:0000256" key="3">
    <source>
        <dbReference type="ARBA" id="ARBA00022617"/>
    </source>
</evidence>
<keyword evidence="13" id="KW-1185">Reference proteome</keyword>
<dbReference type="Gene3D" id="1.10.630.10">
    <property type="entry name" value="Cytochrome P450"/>
    <property type="match status" value="1"/>
</dbReference>
<keyword evidence="5 9" id="KW-0560">Oxidoreductase</keyword>
<organism evidence="12 13">
    <name type="scientific">Exophiala xenobiotica</name>
    <dbReference type="NCBI Taxonomy" id="348802"/>
    <lineage>
        <taxon>Eukaryota</taxon>
        <taxon>Fungi</taxon>
        <taxon>Dikarya</taxon>
        <taxon>Ascomycota</taxon>
        <taxon>Pezizomycotina</taxon>
        <taxon>Eurotiomycetes</taxon>
        <taxon>Chaetothyriomycetidae</taxon>
        <taxon>Chaetothyriales</taxon>
        <taxon>Herpotrichiellaceae</taxon>
        <taxon>Exophiala</taxon>
    </lineage>
</organism>
<dbReference type="GO" id="GO:0016705">
    <property type="term" value="F:oxidoreductase activity, acting on paired donors, with incorporation or reduction of molecular oxygen"/>
    <property type="evidence" value="ECO:0007669"/>
    <property type="project" value="InterPro"/>
</dbReference>
<dbReference type="PANTHER" id="PTHR24305:SF237">
    <property type="entry name" value="CYTOCHROME P450 MONOOXYGENASE ATNE-RELATED"/>
    <property type="match status" value="1"/>
</dbReference>
<evidence type="ECO:0000256" key="1">
    <source>
        <dbReference type="ARBA" id="ARBA00001971"/>
    </source>
</evidence>
<dbReference type="InterPro" id="IPR001128">
    <property type="entry name" value="Cyt_P450"/>
</dbReference>
<dbReference type="GeneID" id="25322978"/>
<comment type="similarity">
    <text evidence="2 9">Belongs to the cytochrome P450 family.</text>
</comment>
<feature type="compositionally biased region" description="Basic and acidic residues" evidence="10">
    <location>
        <begin position="528"/>
        <end position="539"/>
    </location>
</feature>
<evidence type="ECO:0000256" key="5">
    <source>
        <dbReference type="ARBA" id="ARBA00023002"/>
    </source>
</evidence>
<dbReference type="InterPro" id="IPR050121">
    <property type="entry name" value="Cytochrome_P450_monoxygenase"/>
</dbReference>
<dbReference type="PRINTS" id="PR00465">
    <property type="entry name" value="EP450IV"/>
</dbReference>
<comment type="cofactor">
    <cofactor evidence="1 8">
        <name>heme</name>
        <dbReference type="ChEBI" id="CHEBI:30413"/>
    </cofactor>
</comment>
<evidence type="ECO:0000256" key="11">
    <source>
        <dbReference type="SAM" id="Phobius"/>
    </source>
</evidence>
<dbReference type="EMBL" id="KN847317">
    <property type="protein sequence ID" value="KIW60888.1"/>
    <property type="molecule type" value="Genomic_DNA"/>
</dbReference>
<sequence>MDAELQSWTEQFVKVTGSLTLAVVIYIIGVCIYRLTLHPLAKYPGPFLSKISDWSIVLQATSGDRHLDTWAEHNKYGPVVRIGPNALSYNTATALKAIYSSRRSNVRKSDWYKTIDAGSKAFSLHSEIDKNRHAFRRRVIDQAFSDSAIKSDEDLILKDVKAWVDILGSDVDHTGWTEPKDMKDWCNWLSFDMMGDLTFGKGFGCVEKGEHRFVPEVVLEATKFVYVAGFWPFIDLVRPLLGTSWASMLFTSDAKQGEAYIKYANGMMEQRMAEERQYDDTKASNPRRKDFIYYLLHARDPETGEGLSVNELHADSALLIHAGSDTTALTLSAATFYLTQEDKVLKRLTDEIRGTFRTVEEIRSGPALSSLTYLRACIDEVLRMSPPVPSHLPREVLSGGMEIDGEYVPEGTVVGVAPFTIQHNAEYYPDPFRFDPDRWIVPSDGGGGGATPAAKEKEESVALARAAFCPFSIGPRGCAGKRVAYLEASLALATLLWVFDVKRAEQPERDEFAAGTGTGTTTTTTTKQEAERNGKDKGTTRHAQVRGKRHVYQLWDHFVADREGPVVRFRKRAH</sequence>